<accession>A0ABX5H6X0</accession>
<dbReference type="Pfam" id="PF03767">
    <property type="entry name" value="Acid_phosphat_B"/>
    <property type="match status" value="1"/>
</dbReference>
<dbReference type="SFLD" id="SFLDG01125">
    <property type="entry name" value="C1.1:_Acid_Phosphatase_Like"/>
    <property type="match status" value="1"/>
</dbReference>
<dbReference type="RefSeq" id="WP_045152496.1">
    <property type="nucleotide sequence ID" value="NZ_JZSW01000005.1"/>
</dbReference>
<dbReference type="Proteomes" id="UP000240989">
    <property type="component" value="Unassembled WGS sequence"/>
</dbReference>
<dbReference type="PANTHER" id="PTHR31284:SF10">
    <property type="entry name" value="ACID PHOSPHATASE-LIKE PROTEIN"/>
    <property type="match status" value="1"/>
</dbReference>
<keyword evidence="4" id="KW-1185">Reference proteome</keyword>
<protein>
    <submittedName>
        <fullName evidence="3">5'-nucleotidase, lipoprotein e(P4) family</fullName>
    </submittedName>
</protein>
<feature type="signal peptide" evidence="2">
    <location>
        <begin position="1"/>
        <end position="21"/>
    </location>
</feature>
<dbReference type="InterPro" id="IPR005519">
    <property type="entry name" value="Acid_phosphat_B-like"/>
</dbReference>
<reference evidence="3 4" key="1">
    <citation type="submission" date="2018-01" db="EMBL/GenBank/DDBJ databases">
        <title>Whole genome sequencing of Histamine producing bacteria.</title>
        <authorList>
            <person name="Butler K."/>
        </authorList>
    </citation>
    <scope>NUCLEOTIDE SEQUENCE [LARGE SCALE GENOMIC DNA]</scope>
    <source>
        <strain evidence="3 4">A6-1</strain>
    </source>
</reference>
<dbReference type="InterPro" id="IPR006423">
    <property type="entry name" value="Lipo_e_P4"/>
</dbReference>
<evidence type="ECO:0000313" key="4">
    <source>
        <dbReference type="Proteomes" id="UP000240989"/>
    </source>
</evidence>
<dbReference type="InterPro" id="IPR036412">
    <property type="entry name" value="HAD-like_sf"/>
</dbReference>
<dbReference type="SFLD" id="SFLDS00003">
    <property type="entry name" value="Haloacid_Dehalogenase"/>
    <property type="match status" value="1"/>
</dbReference>
<evidence type="ECO:0000256" key="2">
    <source>
        <dbReference type="SAM" id="SignalP"/>
    </source>
</evidence>
<gene>
    <name evidence="3" type="ORF">C0W27_08360</name>
</gene>
<keyword evidence="1 2" id="KW-0732">Signal</keyword>
<dbReference type="NCBIfam" id="TIGR01533">
    <property type="entry name" value="lipo_e_P4"/>
    <property type="match status" value="1"/>
</dbReference>
<comment type="caution">
    <text evidence="3">The sequence shown here is derived from an EMBL/GenBank/DDBJ whole genome shotgun (WGS) entry which is preliminary data.</text>
</comment>
<feature type="chain" id="PRO_5046208170" evidence="2">
    <location>
        <begin position="22"/>
        <end position="239"/>
    </location>
</feature>
<dbReference type="Gene3D" id="3.40.50.1000">
    <property type="entry name" value="HAD superfamily/HAD-like"/>
    <property type="match status" value="1"/>
</dbReference>
<proteinExistence type="predicted"/>
<dbReference type="PIRSF" id="PIRSF019271">
    <property type="entry name" value="Acid_Ptase_C"/>
    <property type="match status" value="1"/>
</dbReference>
<evidence type="ECO:0000313" key="3">
    <source>
        <dbReference type="EMBL" id="PSX11166.1"/>
    </source>
</evidence>
<evidence type="ECO:0000256" key="1">
    <source>
        <dbReference type="ARBA" id="ARBA00022729"/>
    </source>
</evidence>
<name>A0ABX5H6X0_PHOAN</name>
<keyword evidence="3" id="KW-0449">Lipoprotein</keyword>
<dbReference type="PANTHER" id="PTHR31284">
    <property type="entry name" value="ACID PHOSPHATASE-LIKE PROTEIN"/>
    <property type="match status" value="1"/>
</dbReference>
<sequence>MKNISKVIALTLTLHGISAMASEPKVCEAKTYEMAVRYQNKSAEIMALQLQTYRFATKQFEEKIADMKQTESAAVVMDLDETVLDNSALFVKDLAHCHDFTKWDTWGEWEKNGKPTLIPGAKAFLDLVNKKHVKIYYVSDRSQKNKKDTLATLKSLGLPQVSVQNVLLDEVSKEKRRQHIRQTSKIIMLFGDSLADFASPFKTKKTTEKQRELVKENKFHFGDDWIILPNASYGTWSKD</sequence>
<organism evidence="3 4">
    <name type="scientific">Photobacterium angustum</name>
    <dbReference type="NCBI Taxonomy" id="661"/>
    <lineage>
        <taxon>Bacteria</taxon>
        <taxon>Pseudomonadati</taxon>
        <taxon>Pseudomonadota</taxon>
        <taxon>Gammaproteobacteria</taxon>
        <taxon>Vibrionales</taxon>
        <taxon>Vibrionaceae</taxon>
        <taxon>Photobacterium</taxon>
    </lineage>
</organism>
<dbReference type="EMBL" id="PYOU01000005">
    <property type="protein sequence ID" value="PSX11166.1"/>
    <property type="molecule type" value="Genomic_DNA"/>
</dbReference>
<dbReference type="InterPro" id="IPR023214">
    <property type="entry name" value="HAD_sf"/>
</dbReference>
<dbReference type="SUPFAM" id="SSF56784">
    <property type="entry name" value="HAD-like"/>
    <property type="match status" value="1"/>
</dbReference>